<dbReference type="Proteomes" id="UP001564626">
    <property type="component" value="Unassembled WGS sequence"/>
</dbReference>
<evidence type="ECO:0000256" key="2">
    <source>
        <dbReference type="ARBA" id="ARBA00006472"/>
    </source>
</evidence>
<evidence type="ECO:0000313" key="7">
    <source>
        <dbReference type="EMBL" id="MEY8043048.1"/>
    </source>
</evidence>
<dbReference type="EMBL" id="JBGEHV010000075">
    <property type="protein sequence ID" value="MEY8043048.1"/>
    <property type="molecule type" value="Genomic_DNA"/>
</dbReference>
<gene>
    <name evidence="7" type="ORF">AB8O55_26880</name>
</gene>
<dbReference type="Gene3D" id="1.10.490.110">
    <property type="entry name" value="Uncharacterized conserved protein DUF2267"/>
    <property type="match status" value="1"/>
</dbReference>
<name>A0ABV4CPM5_9PSEU</name>
<evidence type="ECO:0000313" key="8">
    <source>
        <dbReference type="Proteomes" id="UP001564626"/>
    </source>
</evidence>
<sequence length="238" mass="25875">MPVQYQQFVEGVRERAELGSAADAREATVHTLEALARHLDAVDRRQLATVLPGAIRESVHWDVAVDQEQDVIAETARELGRPPEQARYVVQAVLSEIAAEDDALTASLEHRLPDELAPLFAAPGQGPPPEWSAAAAEPRPRPLDQDELARTLAEMPGWTGTTERIERTASLPPERWKPVFNRIDAAQQELSHHAAIDDHGDGTVSFALSTRSLGAVTELDLQLARRIDDAIADIGSGG</sequence>
<dbReference type="Pfam" id="PF10025">
    <property type="entry name" value="DUF2267"/>
    <property type="match status" value="1"/>
</dbReference>
<evidence type="ECO:0000256" key="3">
    <source>
        <dbReference type="ARBA" id="ARBA00013252"/>
    </source>
</evidence>
<accession>A0ABV4CPM5</accession>
<evidence type="ECO:0000256" key="5">
    <source>
        <dbReference type="ARBA" id="ARBA00023239"/>
    </source>
</evidence>
<keyword evidence="8" id="KW-1185">Reference proteome</keyword>
<evidence type="ECO:0000256" key="6">
    <source>
        <dbReference type="SAM" id="MobiDB-lite"/>
    </source>
</evidence>
<dbReference type="EC" id="4.2.1.96" evidence="3"/>
<reference evidence="7 8" key="1">
    <citation type="submission" date="2024-08" db="EMBL/GenBank/DDBJ databases">
        <title>Genome mining of Saccharopolyspora cebuensis PGLac3 from Nigerian medicinal plant.</title>
        <authorList>
            <person name="Ezeobiora C.E."/>
            <person name="Igbokwe N.H."/>
            <person name="Amin D.H."/>
            <person name="Mendie U.E."/>
        </authorList>
    </citation>
    <scope>NUCLEOTIDE SEQUENCE [LARGE SCALE GENOMIC DNA]</scope>
    <source>
        <strain evidence="7 8">PGLac3</strain>
    </source>
</reference>
<dbReference type="SUPFAM" id="SSF55248">
    <property type="entry name" value="PCD-like"/>
    <property type="match status" value="1"/>
</dbReference>
<organism evidence="7 8">
    <name type="scientific">Saccharopolyspora cebuensis</name>
    <dbReference type="NCBI Taxonomy" id="418759"/>
    <lineage>
        <taxon>Bacteria</taxon>
        <taxon>Bacillati</taxon>
        <taxon>Actinomycetota</taxon>
        <taxon>Actinomycetes</taxon>
        <taxon>Pseudonocardiales</taxon>
        <taxon>Pseudonocardiaceae</taxon>
        <taxon>Saccharopolyspora</taxon>
    </lineage>
</organism>
<comment type="catalytic activity">
    <reaction evidence="1">
        <text>(4aS,6R)-4a-hydroxy-L-erythro-5,6,7,8-tetrahydrobiopterin = (6R)-L-erythro-6,7-dihydrobiopterin + H2O</text>
        <dbReference type="Rhea" id="RHEA:11920"/>
        <dbReference type="ChEBI" id="CHEBI:15377"/>
        <dbReference type="ChEBI" id="CHEBI:15642"/>
        <dbReference type="ChEBI" id="CHEBI:43120"/>
        <dbReference type="EC" id="4.2.1.96"/>
    </reaction>
</comment>
<protein>
    <recommendedName>
        <fullName evidence="4">Putative pterin-4-alpha-carbinolamine dehydratase</fullName>
        <ecNumber evidence="3">4.2.1.96</ecNumber>
    </recommendedName>
</protein>
<keyword evidence="5" id="KW-0456">Lyase</keyword>
<proteinExistence type="inferred from homology"/>
<feature type="region of interest" description="Disordered" evidence="6">
    <location>
        <begin position="121"/>
        <end position="140"/>
    </location>
</feature>
<dbReference type="Pfam" id="PF01329">
    <property type="entry name" value="Pterin_4a"/>
    <property type="match status" value="1"/>
</dbReference>
<comment type="similarity">
    <text evidence="2">Belongs to the pterin-4-alpha-carbinolamine dehydratase family.</text>
</comment>
<dbReference type="Gene3D" id="3.30.1360.20">
    <property type="entry name" value="Transcriptional coactivator/pterin dehydratase"/>
    <property type="match status" value="1"/>
</dbReference>
<dbReference type="RefSeq" id="WP_345364249.1">
    <property type="nucleotide sequence ID" value="NZ_BAABII010000010.1"/>
</dbReference>
<dbReference type="InterPro" id="IPR001533">
    <property type="entry name" value="Pterin_deHydtase"/>
</dbReference>
<evidence type="ECO:0000256" key="4">
    <source>
        <dbReference type="ARBA" id="ARBA00021735"/>
    </source>
</evidence>
<dbReference type="InterPro" id="IPR036428">
    <property type="entry name" value="PCD_sf"/>
</dbReference>
<comment type="caution">
    <text evidence="7">The sequence shown here is derived from an EMBL/GenBank/DDBJ whole genome shotgun (WGS) entry which is preliminary data.</text>
</comment>
<dbReference type="InterPro" id="IPR038282">
    <property type="entry name" value="DUF2267_sf"/>
</dbReference>
<dbReference type="InterPro" id="IPR018727">
    <property type="entry name" value="DUF2267"/>
</dbReference>
<evidence type="ECO:0000256" key="1">
    <source>
        <dbReference type="ARBA" id="ARBA00001554"/>
    </source>
</evidence>